<feature type="transmembrane region" description="Helical" evidence="8">
    <location>
        <begin position="334"/>
        <end position="353"/>
    </location>
</feature>
<dbReference type="PROSITE" id="PS51257">
    <property type="entry name" value="PROKAR_LIPOPROTEIN"/>
    <property type="match status" value="1"/>
</dbReference>
<feature type="transmembrane region" description="Helical" evidence="8">
    <location>
        <begin position="144"/>
        <end position="162"/>
    </location>
</feature>
<keyword evidence="7 8" id="KW-0472">Membrane</keyword>
<feature type="transmembrane region" description="Helical" evidence="8">
    <location>
        <begin position="365"/>
        <end position="385"/>
    </location>
</feature>
<evidence type="ECO:0000256" key="7">
    <source>
        <dbReference type="ARBA" id="ARBA00023136"/>
    </source>
</evidence>
<evidence type="ECO:0000256" key="6">
    <source>
        <dbReference type="ARBA" id="ARBA00022989"/>
    </source>
</evidence>
<dbReference type="EC" id="2.4.-.-" evidence="9"/>
<evidence type="ECO:0000256" key="1">
    <source>
        <dbReference type="ARBA" id="ARBA00004651"/>
    </source>
</evidence>
<dbReference type="InterPro" id="IPR050297">
    <property type="entry name" value="LipidA_mod_glycosyltrf_83"/>
</dbReference>
<feature type="transmembrane region" description="Helical" evidence="8">
    <location>
        <begin position="279"/>
        <end position="299"/>
    </location>
</feature>
<organism evidence="9 10">
    <name type="scientific">Candidatus Levilactobacillus faecigallinarum</name>
    <dbReference type="NCBI Taxonomy" id="2838638"/>
    <lineage>
        <taxon>Bacteria</taxon>
        <taxon>Bacillati</taxon>
        <taxon>Bacillota</taxon>
        <taxon>Bacilli</taxon>
        <taxon>Lactobacillales</taxon>
        <taxon>Lactobacillaceae</taxon>
        <taxon>Levilactobacillus</taxon>
    </lineage>
</organism>
<dbReference type="GO" id="GO:0009103">
    <property type="term" value="P:lipopolysaccharide biosynthetic process"/>
    <property type="evidence" value="ECO:0007669"/>
    <property type="project" value="UniProtKB-ARBA"/>
</dbReference>
<feature type="transmembrane region" description="Helical" evidence="8">
    <location>
        <begin position="174"/>
        <end position="207"/>
    </location>
</feature>
<evidence type="ECO:0000313" key="9">
    <source>
        <dbReference type="EMBL" id="HIW71167.1"/>
    </source>
</evidence>
<reference evidence="9" key="2">
    <citation type="submission" date="2021-04" db="EMBL/GenBank/DDBJ databases">
        <authorList>
            <person name="Gilroy R."/>
        </authorList>
    </citation>
    <scope>NUCLEOTIDE SEQUENCE</scope>
    <source>
        <strain evidence="9">CHK173-259</strain>
    </source>
</reference>
<gene>
    <name evidence="9" type="ORF">H9875_00940</name>
</gene>
<keyword evidence="2" id="KW-1003">Cell membrane</keyword>
<feature type="transmembrane region" description="Helical" evidence="8">
    <location>
        <begin position="311"/>
        <end position="328"/>
    </location>
</feature>
<keyword evidence="6 8" id="KW-1133">Transmembrane helix</keyword>
<evidence type="ECO:0000256" key="4">
    <source>
        <dbReference type="ARBA" id="ARBA00022679"/>
    </source>
</evidence>
<protein>
    <submittedName>
        <fullName evidence="9">Glycosyltransferase family 39 protein</fullName>
        <ecNumber evidence="9">2.4.-.-</ecNumber>
    </submittedName>
</protein>
<evidence type="ECO:0000256" key="3">
    <source>
        <dbReference type="ARBA" id="ARBA00022676"/>
    </source>
</evidence>
<evidence type="ECO:0000256" key="8">
    <source>
        <dbReference type="SAM" id="Phobius"/>
    </source>
</evidence>
<dbReference type="PANTHER" id="PTHR33908:SF11">
    <property type="entry name" value="MEMBRANE PROTEIN"/>
    <property type="match status" value="1"/>
</dbReference>
<comment type="subcellular location">
    <subcellularLocation>
        <location evidence="1">Cell membrane</location>
        <topology evidence="1">Multi-pass membrane protein</topology>
    </subcellularLocation>
</comment>
<dbReference type="GO" id="GO:0016763">
    <property type="term" value="F:pentosyltransferase activity"/>
    <property type="evidence" value="ECO:0007669"/>
    <property type="project" value="TreeGrafter"/>
</dbReference>
<comment type="caution">
    <text evidence="9">The sequence shown here is derived from an EMBL/GenBank/DDBJ whole genome shotgun (WGS) entry which is preliminary data.</text>
</comment>
<keyword evidence="5 8" id="KW-0812">Transmembrane</keyword>
<evidence type="ECO:0000256" key="2">
    <source>
        <dbReference type="ARBA" id="ARBA00022475"/>
    </source>
</evidence>
<feature type="transmembrane region" description="Helical" evidence="8">
    <location>
        <begin position="89"/>
        <end position="110"/>
    </location>
</feature>
<feature type="transmembrane region" description="Helical" evidence="8">
    <location>
        <begin position="119"/>
        <end position="138"/>
    </location>
</feature>
<dbReference type="GO" id="GO:0005886">
    <property type="term" value="C:plasma membrane"/>
    <property type="evidence" value="ECO:0007669"/>
    <property type="project" value="UniProtKB-SubCell"/>
</dbReference>
<dbReference type="EMBL" id="DXGJ01000009">
    <property type="protein sequence ID" value="HIW71167.1"/>
    <property type="molecule type" value="Genomic_DNA"/>
</dbReference>
<sequence length="549" mass="63207">MREKLRLWFGSHDAQYIGLLAIVGCVLMAFCSYTSPAFYFDYSPDNNAFFTVGKAMMHGIVPYRDIFEQKGPYVYFLHGLAYLVAQRSFIFIFVMEIIALVAAMTLTYYLARRLRLTELGSFVAALLSPVLFLYHPYYDYGDTVEFFVVPLLLSLVYLIVLLDQRGMRVNRWWFFSQGLFVGVVFLSKYTLLGAWIAFYLVLGIYLAVKRNWLILRRVILTSGAGFLVAVLPWLIYFLMNHALTAFFRVYIVFNTHAYVASTVSAFSKLIQSAILLAQFYLGDVLFFVLGLVGTLIILYRTDILQRRFTKALYLVTFLLGDLFAVYGYQTNTVYQYYQLAYFPFFVVPFVYFLGRLFRRANLRTYDDAFVILGTIILSLFLVLGVNDNVEESRLFPNNASVTLSHTRKPQRPAQTIFGQLMRSKTPADQPMTLLNYGSIDMGFYTSSGAVPSEYYFQNYNVPQSAAPQILRDQKRAIAQKRVEWVVLNTPSGRSVRGWRAHNHGRIGNGNLNPGTAGIAKSLYHNYRRVAKHSQRFENTNVTYWLFQRK</sequence>
<keyword evidence="3 9" id="KW-0328">Glycosyltransferase</keyword>
<feature type="transmembrane region" description="Helical" evidence="8">
    <location>
        <begin position="16"/>
        <end position="40"/>
    </location>
</feature>
<accession>A0A9D1QRY8</accession>
<reference evidence="9" key="1">
    <citation type="journal article" date="2021" name="PeerJ">
        <title>Extensive microbial diversity within the chicken gut microbiome revealed by metagenomics and culture.</title>
        <authorList>
            <person name="Gilroy R."/>
            <person name="Ravi A."/>
            <person name="Getino M."/>
            <person name="Pursley I."/>
            <person name="Horton D.L."/>
            <person name="Alikhan N.F."/>
            <person name="Baker D."/>
            <person name="Gharbi K."/>
            <person name="Hall N."/>
            <person name="Watson M."/>
            <person name="Adriaenssens E.M."/>
            <person name="Foster-Nyarko E."/>
            <person name="Jarju S."/>
            <person name="Secka A."/>
            <person name="Antonio M."/>
            <person name="Oren A."/>
            <person name="Chaudhuri R.R."/>
            <person name="La Ragione R."/>
            <person name="Hildebrand F."/>
            <person name="Pallen M.J."/>
        </authorList>
    </citation>
    <scope>NUCLEOTIDE SEQUENCE</scope>
    <source>
        <strain evidence="9">CHK173-259</strain>
    </source>
</reference>
<dbReference type="Proteomes" id="UP000886822">
    <property type="component" value="Unassembled WGS sequence"/>
</dbReference>
<keyword evidence="4 9" id="KW-0808">Transferase</keyword>
<feature type="transmembrane region" description="Helical" evidence="8">
    <location>
        <begin position="219"/>
        <end position="238"/>
    </location>
</feature>
<evidence type="ECO:0000256" key="5">
    <source>
        <dbReference type="ARBA" id="ARBA00022692"/>
    </source>
</evidence>
<proteinExistence type="predicted"/>
<evidence type="ECO:0000313" key="10">
    <source>
        <dbReference type="Proteomes" id="UP000886822"/>
    </source>
</evidence>
<dbReference type="AlphaFoldDB" id="A0A9D1QRY8"/>
<name>A0A9D1QRY8_9LACO</name>
<dbReference type="PANTHER" id="PTHR33908">
    <property type="entry name" value="MANNOSYLTRANSFERASE YKCB-RELATED"/>
    <property type="match status" value="1"/>
</dbReference>